<accession>A0ABT6MSK7</accession>
<evidence type="ECO:0000313" key="2">
    <source>
        <dbReference type="Proteomes" id="UP001160550"/>
    </source>
</evidence>
<proteinExistence type="predicted"/>
<dbReference type="RefSeq" id="WP_280942797.1">
    <property type="nucleotide sequence ID" value="NZ_JARYGX010000021.1"/>
</dbReference>
<keyword evidence="2" id="KW-1185">Reference proteome</keyword>
<name>A0ABT6MSK7_9GAMM</name>
<reference evidence="1" key="2">
    <citation type="submission" date="2023-04" db="EMBL/GenBank/DDBJ databases">
        <authorList>
            <person name="Sun J.-Q."/>
        </authorList>
    </citation>
    <scope>NUCLEOTIDE SEQUENCE</scope>
    <source>
        <strain evidence="1">CC-YY355</strain>
    </source>
</reference>
<sequence length="152" mass="15936">MAGLLAKLTVTPLLWACGLLLVAVAALGVRVHMLGADVDAANGGAAAADARANQHVAERDAWKHAAQSALEATTRWETAFGTARQLLADSQREARRLDEAGRQALAAARAREAEANRALAGWMDRYAEQVRVGDCAAALNAVQQACPAFGGY</sequence>
<comment type="caution">
    <text evidence="1">The sequence shown here is derived from an EMBL/GenBank/DDBJ whole genome shotgun (WGS) entry which is preliminary data.</text>
</comment>
<reference evidence="1" key="1">
    <citation type="journal article" date="2007" name="Int. J. Syst. Evol. Microbiol.">
        <title>Luteimonas composti sp. nov., a moderately thermophilic bacterium isolated from food waste.</title>
        <authorList>
            <person name="Young C.C."/>
            <person name="Kampfer P."/>
            <person name="Chen W.M."/>
            <person name="Yen W.S."/>
            <person name="Arun A.B."/>
            <person name="Lai W.A."/>
            <person name="Shen F.T."/>
            <person name="Rekha P.D."/>
            <person name="Lin K.Y."/>
            <person name="Chou J.H."/>
        </authorList>
    </citation>
    <scope>NUCLEOTIDE SEQUENCE</scope>
    <source>
        <strain evidence="1">CC-YY355</strain>
    </source>
</reference>
<dbReference type="EMBL" id="JARYGX010000021">
    <property type="protein sequence ID" value="MDH7453578.1"/>
    <property type="molecule type" value="Genomic_DNA"/>
</dbReference>
<organism evidence="1 2">
    <name type="scientific">Luteimonas composti</name>
    <dbReference type="NCBI Taxonomy" id="398257"/>
    <lineage>
        <taxon>Bacteria</taxon>
        <taxon>Pseudomonadati</taxon>
        <taxon>Pseudomonadota</taxon>
        <taxon>Gammaproteobacteria</taxon>
        <taxon>Lysobacterales</taxon>
        <taxon>Lysobacteraceae</taxon>
        <taxon>Luteimonas</taxon>
    </lineage>
</organism>
<gene>
    <name evidence="1" type="ORF">QF205_10940</name>
</gene>
<evidence type="ECO:0000313" key="1">
    <source>
        <dbReference type="EMBL" id="MDH7453578.1"/>
    </source>
</evidence>
<dbReference type="Proteomes" id="UP001160550">
    <property type="component" value="Unassembled WGS sequence"/>
</dbReference>
<protein>
    <recommendedName>
        <fullName evidence="3">DUF2514 family protein</fullName>
    </recommendedName>
</protein>
<evidence type="ECO:0008006" key="3">
    <source>
        <dbReference type="Google" id="ProtNLM"/>
    </source>
</evidence>